<dbReference type="InterPro" id="IPR029063">
    <property type="entry name" value="SAM-dependent_MTases_sf"/>
</dbReference>
<dbReference type="OrthoDB" id="2013972at2759"/>
<dbReference type="Gene3D" id="3.40.50.150">
    <property type="entry name" value="Vaccinia Virus protein VP39"/>
    <property type="match status" value="1"/>
</dbReference>
<accession>A0A2N5S0X6</accession>
<dbReference type="Proteomes" id="UP000235388">
    <property type="component" value="Unassembled WGS sequence"/>
</dbReference>
<sequence>MTSFIDSHQSSSLSKFLRKSTLEPKINLTGLSNLWLPTDSPLHDSSEAQPVIQDNAFHLQESSPAALDQKWFARTRGEKYHPCARSELPYWMSYGTEVMNHHLLMQYASSILQGSSPFELDFSPSEKPSPTIGIRRVLDIGCGPSATCFDLISEFQLTTTFFRKFKSFDYVHSSFISSGVPEHKWSHLLEEMARILKPQGTLEILECNMPTADPIQAKTPKYPNIEFNDQGASFCRVPAARAPTIGPWLNTLRVRIFDEGVYPRGRPHNSQRDAHKLLEQQFISPYPLSILPSEISSVTT</sequence>
<protein>
    <submittedName>
        <fullName evidence="1">Uncharacterized protein</fullName>
    </submittedName>
</protein>
<dbReference type="EMBL" id="PGCJ01001271">
    <property type="protein sequence ID" value="PLW06911.1"/>
    <property type="molecule type" value="Genomic_DNA"/>
</dbReference>
<dbReference type="AlphaFoldDB" id="A0A2N5S0X6"/>
<organism evidence="1 2">
    <name type="scientific">Puccinia coronata f. sp. avenae</name>
    <dbReference type="NCBI Taxonomy" id="200324"/>
    <lineage>
        <taxon>Eukaryota</taxon>
        <taxon>Fungi</taxon>
        <taxon>Dikarya</taxon>
        <taxon>Basidiomycota</taxon>
        <taxon>Pucciniomycotina</taxon>
        <taxon>Pucciniomycetes</taxon>
        <taxon>Pucciniales</taxon>
        <taxon>Pucciniaceae</taxon>
        <taxon>Puccinia</taxon>
    </lineage>
</organism>
<proteinExistence type="predicted"/>
<dbReference type="SUPFAM" id="SSF53335">
    <property type="entry name" value="S-adenosyl-L-methionine-dependent methyltransferases"/>
    <property type="match status" value="1"/>
</dbReference>
<keyword evidence="2" id="KW-1185">Reference proteome</keyword>
<dbReference type="STRING" id="200324.A0A2N5S0X6"/>
<evidence type="ECO:0000313" key="1">
    <source>
        <dbReference type="EMBL" id="PLW06911.1"/>
    </source>
</evidence>
<feature type="non-terminal residue" evidence="1">
    <location>
        <position position="300"/>
    </location>
</feature>
<evidence type="ECO:0000313" key="2">
    <source>
        <dbReference type="Proteomes" id="UP000235388"/>
    </source>
</evidence>
<comment type="caution">
    <text evidence="1">The sequence shown here is derived from an EMBL/GenBank/DDBJ whole genome shotgun (WGS) entry which is preliminary data.</text>
</comment>
<name>A0A2N5S0X6_9BASI</name>
<reference evidence="1 2" key="1">
    <citation type="submission" date="2017-11" db="EMBL/GenBank/DDBJ databases">
        <title>De novo assembly and phasing of dikaryotic genomes from two isolates of Puccinia coronata f. sp. avenae, the causal agent of oat crown rust.</title>
        <authorList>
            <person name="Miller M.E."/>
            <person name="Zhang Y."/>
            <person name="Omidvar V."/>
            <person name="Sperschneider J."/>
            <person name="Schwessinger B."/>
            <person name="Raley C."/>
            <person name="Palmer J.M."/>
            <person name="Garnica D."/>
            <person name="Upadhyaya N."/>
            <person name="Rathjen J."/>
            <person name="Taylor J.M."/>
            <person name="Park R.F."/>
            <person name="Dodds P.N."/>
            <person name="Hirsch C.D."/>
            <person name="Kianian S.F."/>
            <person name="Figueroa M."/>
        </authorList>
    </citation>
    <scope>NUCLEOTIDE SEQUENCE [LARGE SCALE GENOMIC DNA]</scope>
    <source>
        <strain evidence="1">12NC29</strain>
    </source>
</reference>
<gene>
    <name evidence="1" type="ORF">PCANC_25651</name>
</gene>